<dbReference type="InterPro" id="IPR000859">
    <property type="entry name" value="CUB_dom"/>
</dbReference>
<evidence type="ECO:0000313" key="5">
    <source>
        <dbReference type="Ensembl" id="ENSNBRP00000028632.1"/>
    </source>
</evidence>
<feature type="domain" description="CUB" evidence="4">
    <location>
        <begin position="11"/>
        <end position="135"/>
    </location>
</feature>
<dbReference type="PANTHER" id="PTHR24255:SF25">
    <property type="entry name" value="COMPLEMENT C1R SUBCOMPONENT"/>
    <property type="match status" value="1"/>
</dbReference>
<name>A0A3Q4ICB8_NEOBR</name>
<keyword evidence="6" id="KW-1185">Reference proteome</keyword>
<dbReference type="AlphaFoldDB" id="A0A3Q4ICB8"/>
<dbReference type="Bgee" id="ENSNBRG00000021811">
    <property type="expression patterns" value="Expressed in liver and 2 other cell types or tissues"/>
</dbReference>
<dbReference type="InterPro" id="IPR035914">
    <property type="entry name" value="Sperma_CUB_dom_sf"/>
</dbReference>
<evidence type="ECO:0000256" key="3">
    <source>
        <dbReference type="PROSITE-ProRule" id="PRU00059"/>
    </source>
</evidence>
<dbReference type="SUPFAM" id="SSF49854">
    <property type="entry name" value="Spermadhesin, CUB domain"/>
    <property type="match status" value="2"/>
</dbReference>
<dbReference type="SMART" id="SM00042">
    <property type="entry name" value="CUB"/>
    <property type="match status" value="2"/>
</dbReference>
<dbReference type="PROSITE" id="PS01180">
    <property type="entry name" value="CUB"/>
    <property type="match status" value="2"/>
</dbReference>
<dbReference type="GO" id="GO:0004252">
    <property type="term" value="F:serine-type endopeptidase activity"/>
    <property type="evidence" value="ECO:0007669"/>
    <property type="project" value="TreeGrafter"/>
</dbReference>
<evidence type="ECO:0000313" key="6">
    <source>
        <dbReference type="Proteomes" id="UP000261580"/>
    </source>
</evidence>
<dbReference type="GO" id="GO:0031638">
    <property type="term" value="P:zymogen activation"/>
    <property type="evidence" value="ECO:0007669"/>
    <property type="project" value="TreeGrafter"/>
</dbReference>
<organism evidence="5 6">
    <name type="scientific">Neolamprologus brichardi</name>
    <name type="common">Fairy cichlid</name>
    <name type="synonym">Lamprologus brichardi</name>
    <dbReference type="NCBI Taxonomy" id="32507"/>
    <lineage>
        <taxon>Eukaryota</taxon>
        <taxon>Metazoa</taxon>
        <taxon>Chordata</taxon>
        <taxon>Craniata</taxon>
        <taxon>Vertebrata</taxon>
        <taxon>Euteleostomi</taxon>
        <taxon>Actinopterygii</taxon>
        <taxon>Neopterygii</taxon>
        <taxon>Teleostei</taxon>
        <taxon>Neoteleostei</taxon>
        <taxon>Acanthomorphata</taxon>
        <taxon>Ovalentaria</taxon>
        <taxon>Cichlomorphae</taxon>
        <taxon>Cichliformes</taxon>
        <taxon>Cichlidae</taxon>
        <taxon>African cichlids</taxon>
        <taxon>Pseudocrenilabrinae</taxon>
        <taxon>Lamprologini</taxon>
        <taxon>Neolamprologus</taxon>
    </lineage>
</organism>
<dbReference type="STRING" id="32507.ENSNBRP00000028632"/>
<evidence type="ECO:0000256" key="1">
    <source>
        <dbReference type="ARBA" id="ARBA00023157"/>
    </source>
</evidence>
<accession>A0A3Q4ICB8</accession>
<feature type="domain" description="CUB" evidence="4">
    <location>
        <begin position="138"/>
        <end position="253"/>
    </location>
</feature>
<reference evidence="5" key="2">
    <citation type="submission" date="2025-09" db="UniProtKB">
        <authorList>
            <consortium name="Ensembl"/>
        </authorList>
    </citation>
    <scope>IDENTIFICATION</scope>
</reference>
<dbReference type="Gene3D" id="2.60.120.290">
    <property type="entry name" value="Spermadhesin, CUB domain"/>
    <property type="match status" value="2"/>
</dbReference>
<evidence type="ECO:0000256" key="2">
    <source>
        <dbReference type="ARBA" id="ARBA00023180"/>
    </source>
</evidence>
<protein>
    <recommendedName>
        <fullName evidence="4">CUB domain-containing protein</fullName>
    </recommendedName>
</protein>
<keyword evidence="2" id="KW-0325">Glycoprotein</keyword>
<comment type="caution">
    <text evidence="3">Lacks conserved residue(s) required for the propagation of feature annotation.</text>
</comment>
<dbReference type="Proteomes" id="UP000261580">
    <property type="component" value="Unassembled WGS sequence"/>
</dbReference>
<dbReference type="Pfam" id="PF00431">
    <property type="entry name" value="CUB"/>
    <property type="match status" value="2"/>
</dbReference>
<evidence type="ECO:0000259" key="4">
    <source>
        <dbReference type="PROSITE" id="PS01180"/>
    </source>
</evidence>
<dbReference type="CDD" id="cd00041">
    <property type="entry name" value="CUB"/>
    <property type="match status" value="2"/>
</dbReference>
<dbReference type="OMA" id="ECKWIIN"/>
<proteinExistence type="predicted"/>
<reference evidence="5" key="1">
    <citation type="submission" date="2025-08" db="UniProtKB">
        <authorList>
            <consortium name="Ensembl"/>
        </authorList>
    </citation>
    <scope>IDENTIFICATION</scope>
</reference>
<dbReference type="PANTHER" id="PTHR24255">
    <property type="entry name" value="COMPLEMENT COMPONENT 1, S SUBCOMPONENT-RELATED"/>
    <property type="match status" value="1"/>
</dbReference>
<feature type="disulfide bond" evidence="3">
    <location>
        <begin position="138"/>
        <end position="165"/>
    </location>
</feature>
<dbReference type="GO" id="GO:0072562">
    <property type="term" value="C:blood microparticle"/>
    <property type="evidence" value="ECO:0007669"/>
    <property type="project" value="TreeGrafter"/>
</dbReference>
<dbReference type="GeneTree" id="ENSGT00950000183084"/>
<sequence>ISRLYCCLSECQQLSTTEPEMHGQIQSPQYPRPYPPHLQKQWDLWVPRGYQIQLSLTHLDIKASADCSQDSLTVRALIRSEFKKYFKQDTKLFILQFSILTFLFPGNKLTLVFQTSDSTPEHQQHTGFSATYKAIASCGGCVFDKHEGHLTSPGYPKPSPPFLSCKYIISVEPRYIVTLNFRDNFHIDNKDNQHGSSCQGHFLKVTTRGRLAMRFCGTKSPGLIVTNSSTVRLDYHTEEEGLSNGWSLQYTCHARTNPVSPIFSTLSSHPAKAMGPLYLLVSDFYVA</sequence>
<dbReference type="Ensembl" id="ENSNBRT00000029380.1">
    <property type="protein sequence ID" value="ENSNBRP00000028632.1"/>
    <property type="gene ID" value="ENSNBRG00000021811.1"/>
</dbReference>
<keyword evidence="1 3" id="KW-1015">Disulfide bond</keyword>